<dbReference type="SUPFAM" id="SSF109854">
    <property type="entry name" value="DinB/YfiT-like putative metalloenzymes"/>
    <property type="match status" value="1"/>
</dbReference>
<dbReference type="PANTHER" id="PTHR40658">
    <property type="match status" value="1"/>
</dbReference>
<evidence type="ECO:0000313" key="2">
    <source>
        <dbReference type="Proteomes" id="UP001597233"/>
    </source>
</evidence>
<dbReference type="PANTHER" id="PTHR40658:SF4">
    <property type="entry name" value="HYPOTHETICAL CYTOSOLIC PROTEIN"/>
    <property type="match status" value="1"/>
</dbReference>
<gene>
    <name evidence="1" type="ORF">ACFSC9_16845</name>
</gene>
<proteinExistence type="predicted"/>
<reference evidence="2" key="1">
    <citation type="journal article" date="2019" name="Int. J. Syst. Evol. Microbiol.">
        <title>The Global Catalogue of Microorganisms (GCM) 10K type strain sequencing project: providing services to taxonomists for standard genome sequencing and annotation.</title>
        <authorList>
            <consortium name="The Broad Institute Genomics Platform"/>
            <consortium name="The Broad Institute Genome Sequencing Center for Infectious Disease"/>
            <person name="Wu L."/>
            <person name="Ma J."/>
        </authorList>
    </citation>
    <scope>NUCLEOTIDE SEQUENCE [LARGE SCALE GENOMIC DNA]</scope>
    <source>
        <strain evidence="2">CCUG 54950</strain>
    </source>
</reference>
<dbReference type="Proteomes" id="UP001597233">
    <property type="component" value="Unassembled WGS sequence"/>
</dbReference>
<sequence length="172" mass="20668">MISYLSGIELIERIRYTHLRLDEEFDDLTEVELHVRLDGVDRTPYEILAYLLGWLQLVQQWEQAERRGEVVITPTATIRWNELGKLYAGFYEQYKDGTLEQLRQELRRSVQAWCQWIAELSEQELFGAGQRQWTANQAAWPLWKWLHINSVAPFQTFRTRIRKWKKIHVLHV</sequence>
<comment type="caution">
    <text evidence="1">The sequence shown here is derived from an EMBL/GenBank/DDBJ whole genome shotgun (WGS) entry which is preliminary data.</text>
</comment>
<organism evidence="1 2">
    <name type="scientific">Paenibacillus wenxiniae</name>
    <dbReference type="NCBI Taxonomy" id="1636843"/>
    <lineage>
        <taxon>Bacteria</taxon>
        <taxon>Bacillati</taxon>
        <taxon>Bacillota</taxon>
        <taxon>Bacilli</taxon>
        <taxon>Bacillales</taxon>
        <taxon>Paenibacillaceae</taxon>
        <taxon>Paenibacillus</taxon>
    </lineage>
</organism>
<dbReference type="RefSeq" id="WP_347327323.1">
    <property type="nucleotide sequence ID" value="NZ_JBCGUH010000025.1"/>
</dbReference>
<name>A0ABW4RLZ5_9BACL</name>
<dbReference type="Pfam" id="PF08020">
    <property type="entry name" value="DUF1706"/>
    <property type="match status" value="1"/>
</dbReference>
<dbReference type="InterPro" id="IPR012550">
    <property type="entry name" value="DUF1706"/>
</dbReference>
<keyword evidence="2" id="KW-1185">Reference proteome</keyword>
<dbReference type="EMBL" id="JBHUEH010000023">
    <property type="protein sequence ID" value="MFD1887162.1"/>
    <property type="molecule type" value="Genomic_DNA"/>
</dbReference>
<accession>A0ABW4RLZ5</accession>
<protein>
    <submittedName>
        <fullName evidence="1">ClbS/DfsB family four-helix bundle protein</fullName>
    </submittedName>
</protein>
<dbReference type="Gene3D" id="1.20.120.450">
    <property type="entry name" value="dinb family like domain"/>
    <property type="match status" value="1"/>
</dbReference>
<evidence type="ECO:0000313" key="1">
    <source>
        <dbReference type="EMBL" id="MFD1887162.1"/>
    </source>
</evidence>
<dbReference type="InterPro" id="IPR034660">
    <property type="entry name" value="DinB/YfiT-like"/>
</dbReference>